<dbReference type="GO" id="GO:0000160">
    <property type="term" value="P:phosphorelay signal transduction system"/>
    <property type="evidence" value="ECO:0007669"/>
    <property type="project" value="InterPro"/>
</dbReference>
<keyword evidence="1 3" id="KW-0597">Phosphoprotein</keyword>
<dbReference type="InterPro" id="IPR001789">
    <property type="entry name" value="Sig_transdc_resp-reg_receiver"/>
</dbReference>
<feature type="domain" description="HTH luxR-type" evidence="4">
    <location>
        <begin position="140"/>
        <end position="204"/>
    </location>
</feature>
<accession>A0A2P8FGK6</accession>
<dbReference type="InterPro" id="IPR000792">
    <property type="entry name" value="Tscrpt_reg_LuxR_C"/>
</dbReference>
<dbReference type="PANTHER" id="PTHR45566">
    <property type="entry name" value="HTH-TYPE TRANSCRIPTIONAL REGULATOR YHJB-RELATED"/>
    <property type="match status" value="1"/>
</dbReference>
<dbReference type="InterPro" id="IPR036388">
    <property type="entry name" value="WH-like_DNA-bd_sf"/>
</dbReference>
<dbReference type="InterPro" id="IPR058245">
    <property type="entry name" value="NreC/VraR/RcsB-like_REC"/>
</dbReference>
<dbReference type="Gene3D" id="3.40.50.2300">
    <property type="match status" value="1"/>
</dbReference>
<evidence type="ECO:0000313" key="7">
    <source>
        <dbReference type="Proteomes" id="UP000241964"/>
    </source>
</evidence>
<dbReference type="SMART" id="SM00448">
    <property type="entry name" value="REC"/>
    <property type="match status" value="1"/>
</dbReference>
<evidence type="ECO:0000256" key="2">
    <source>
        <dbReference type="ARBA" id="ARBA00023125"/>
    </source>
</evidence>
<dbReference type="PROSITE" id="PS50110">
    <property type="entry name" value="RESPONSE_REGULATORY"/>
    <property type="match status" value="1"/>
</dbReference>
<organism evidence="6 7">
    <name type="scientific">Dyadobacter jiangsuensis</name>
    <dbReference type="NCBI Taxonomy" id="1591085"/>
    <lineage>
        <taxon>Bacteria</taxon>
        <taxon>Pseudomonadati</taxon>
        <taxon>Bacteroidota</taxon>
        <taxon>Cytophagia</taxon>
        <taxon>Cytophagales</taxon>
        <taxon>Spirosomataceae</taxon>
        <taxon>Dyadobacter</taxon>
    </lineage>
</organism>
<dbReference type="Pfam" id="PF00196">
    <property type="entry name" value="GerE"/>
    <property type="match status" value="1"/>
</dbReference>
<dbReference type="SMART" id="SM00421">
    <property type="entry name" value="HTH_LUXR"/>
    <property type="match status" value="1"/>
</dbReference>
<gene>
    <name evidence="6" type="ORF">CLV60_12368</name>
</gene>
<dbReference type="CDD" id="cd06170">
    <property type="entry name" value="LuxR_C_like"/>
    <property type="match status" value="1"/>
</dbReference>
<dbReference type="PRINTS" id="PR00038">
    <property type="entry name" value="HTHLUXR"/>
</dbReference>
<evidence type="ECO:0000259" key="4">
    <source>
        <dbReference type="PROSITE" id="PS50043"/>
    </source>
</evidence>
<keyword evidence="7" id="KW-1185">Reference proteome</keyword>
<dbReference type="InterPro" id="IPR051015">
    <property type="entry name" value="EvgA-like"/>
</dbReference>
<dbReference type="Pfam" id="PF00072">
    <property type="entry name" value="Response_reg"/>
    <property type="match status" value="1"/>
</dbReference>
<proteinExistence type="predicted"/>
<dbReference type="OrthoDB" id="9797341at2"/>
<dbReference type="CDD" id="cd17535">
    <property type="entry name" value="REC_NarL-like"/>
    <property type="match status" value="1"/>
</dbReference>
<evidence type="ECO:0000256" key="1">
    <source>
        <dbReference type="ARBA" id="ARBA00022553"/>
    </source>
</evidence>
<keyword evidence="2 6" id="KW-0238">DNA-binding</keyword>
<protein>
    <submittedName>
        <fullName evidence="6">DNA-binding NarL/FixJ family response regulator</fullName>
    </submittedName>
</protein>
<feature type="domain" description="Response regulatory" evidence="5">
    <location>
        <begin position="3"/>
        <end position="119"/>
    </location>
</feature>
<dbReference type="PROSITE" id="PS50043">
    <property type="entry name" value="HTH_LUXR_2"/>
    <property type="match status" value="1"/>
</dbReference>
<dbReference type="AlphaFoldDB" id="A0A2P8FGK6"/>
<evidence type="ECO:0000313" key="6">
    <source>
        <dbReference type="EMBL" id="PSL20824.1"/>
    </source>
</evidence>
<name>A0A2P8FGK6_9BACT</name>
<dbReference type="InterPro" id="IPR011006">
    <property type="entry name" value="CheY-like_superfamily"/>
</dbReference>
<dbReference type="InterPro" id="IPR016032">
    <property type="entry name" value="Sig_transdc_resp-reg_C-effctor"/>
</dbReference>
<dbReference type="RefSeq" id="WP_106599374.1">
    <property type="nucleotide sequence ID" value="NZ_PYAS01000023.1"/>
</dbReference>
<feature type="modified residue" description="4-aspartylphosphate" evidence="3">
    <location>
        <position position="54"/>
    </location>
</feature>
<dbReference type="PANTHER" id="PTHR45566:SF1">
    <property type="entry name" value="HTH-TYPE TRANSCRIPTIONAL REGULATOR YHJB-RELATED"/>
    <property type="match status" value="1"/>
</dbReference>
<dbReference type="SUPFAM" id="SSF46894">
    <property type="entry name" value="C-terminal effector domain of the bipartite response regulators"/>
    <property type="match status" value="1"/>
</dbReference>
<evidence type="ECO:0000259" key="5">
    <source>
        <dbReference type="PROSITE" id="PS50110"/>
    </source>
</evidence>
<sequence>MKRILIIDGQYLFRLSLQTVLRELDTECEIVEAESIGSALELLRAEIFDLVVLDIEIKNHTGIRMIEFVSRISILASVIIFTSAHEHVHAERYLLEGAKGFIQKSAKREEVVGAMSAVLNGRNYVSNNVHKLLLNGRPVYNVREPRLSDREREVMQLILQGKLTKEIAGILQIQGNTVSTYKANIFRKMGVSNVLDLAKKVSVD</sequence>
<dbReference type="EMBL" id="PYAS01000023">
    <property type="protein sequence ID" value="PSL20824.1"/>
    <property type="molecule type" value="Genomic_DNA"/>
</dbReference>
<dbReference type="PROSITE" id="PS00622">
    <property type="entry name" value="HTH_LUXR_1"/>
    <property type="match status" value="1"/>
</dbReference>
<dbReference type="Proteomes" id="UP000241964">
    <property type="component" value="Unassembled WGS sequence"/>
</dbReference>
<dbReference type="GO" id="GO:0003677">
    <property type="term" value="F:DNA binding"/>
    <property type="evidence" value="ECO:0007669"/>
    <property type="project" value="UniProtKB-KW"/>
</dbReference>
<reference evidence="6 7" key="1">
    <citation type="submission" date="2018-03" db="EMBL/GenBank/DDBJ databases">
        <title>Genomic Encyclopedia of Archaeal and Bacterial Type Strains, Phase II (KMG-II): from individual species to whole genera.</title>
        <authorList>
            <person name="Goeker M."/>
        </authorList>
    </citation>
    <scope>NUCLEOTIDE SEQUENCE [LARGE SCALE GENOMIC DNA]</scope>
    <source>
        <strain evidence="6 7">DSM 29057</strain>
    </source>
</reference>
<evidence type="ECO:0000256" key="3">
    <source>
        <dbReference type="PROSITE-ProRule" id="PRU00169"/>
    </source>
</evidence>
<dbReference type="SUPFAM" id="SSF52172">
    <property type="entry name" value="CheY-like"/>
    <property type="match status" value="1"/>
</dbReference>
<dbReference type="Gene3D" id="1.10.10.10">
    <property type="entry name" value="Winged helix-like DNA-binding domain superfamily/Winged helix DNA-binding domain"/>
    <property type="match status" value="1"/>
</dbReference>
<comment type="caution">
    <text evidence="6">The sequence shown here is derived from an EMBL/GenBank/DDBJ whole genome shotgun (WGS) entry which is preliminary data.</text>
</comment>
<dbReference type="GO" id="GO:0006355">
    <property type="term" value="P:regulation of DNA-templated transcription"/>
    <property type="evidence" value="ECO:0007669"/>
    <property type="project" value="InterPro"/>
</dbReference>